<dbReference type="HAMAP" id="MF_01400">
    <property type="entry name" value="MsrB"/>
    <property type="match status" value="1"/>
</dbReference>
<dbReference type="EC" id="1.8.4.12" evidence="6"/>
<proteinExistence type="inferred from homology"/>
<keyword evidence="2 6" id="KW-0479">Metal-binding</keyword>
<evidence type="ECO:0000259" key="7">
    <source>
        <dbReference type="PROSITE" id="PS51790"/>
    </source>
</evidence>
<evidence type="ECO:0000313" key="9">
    <source>
        <dbReference type="Proteomes" id="UP000000557"/>
    </source>
</evidence>
<name>Q7NE61_GLOVI</name>
<dbReference type="EMBL" id="BA000045">
    <property type="protein sequence ID" value="BAC91960.1"/>
    <property type="molecule type" value="Genomic_DNA"/>
</dbReference>
<dbReference type="GO" id="GO:0008270">
    <property type="term" value="F:zinc ion binding"/>
    <property type="evidence" value="ECO:0007669"/>
    <property type="project" value="UniProtKB-UniRule"/>
</dbReference>
<dbReference type="AlphaFoldDB" id="Q7NE61"/>
<evidence type="ECO:0000256" key="6">
    <source>
        <dbReference type="HAMAP-Rule" id="MF_01400"/>
    </source>
</evidence>
<dbReference type="SUPFAM" id="SSF51316">
    <property type="entry name" value="Mss4-like"/>
    <property type="match status" value="1"/>
</dbReference>
<evidence type="ECO:0000256" key="1">
    <source>
        <dbReference type="ARBA" id="ARBA00007174"/>
    </source>
</evidence>
<dbReference type="InterPro" id="IPR002579">
    <property type="entry name" value="Met_Sox_Rdtase_MsrB_dom"/>
</dbReference>
<evidence type="ECO:0000256" key="2">
    <source>
        <dbReference type="ARBA" id="ARBA00022723"/>
    </source>
</evidence>
<reference evidence="8 9" key="1">
    <citation type="journal article" date="2003" name="DNA Res.">
        <title>Complete genome structure of Gloeobacter violaceus PCC 7421, a cyanobacterium that lacks thylakoids.</title>
        <authorList>
            <person name="Nakamura Y."/>
            <person name="Kaneko T."/>
            <person name="Sato S."/>
            <person name="Mimuro M."/>
            <person name="Miyashita H."/>
            <person name="Tsuchiya T."/>
            <person name="Sasamoto S."/>
            <person name="Watanabe A."/>
            <person name="Kawashima K."/>
            <person name="Kishida Y."/>
            <person name="Kiyokawa C."/>
            <person name="Kohara M."/>
            <person name="Matsumoto M."/>
            <person name="Matsuno A."/>
            <person name="Nakazaki N."/>
            <person name="Shimpo S."/>
            <person name="Takeuchi C."/>
            <person name="Yamada M."/>
            <person name="Tabata S."/>
        </authorList>
    </citation>
    <scope>NUCLEOTIDE SEQUENCE [LARGE SCALE GENOMIC DNA]</scope>
    <source>
        <strain evidence="9">ATCC 29082 / PCC 7421</strain>
    </source>
</reference>
<dbReference type="STRING" id="251221.gene:10761537"/>
<evidence type="ECO:0000313" key="8">
    <source>
        <dbReference type="EMBL" id="BAC91960.1"/>
    </source>
</evidence>
<evidence type="ECO:0000256" key="5">
    <source>
        <dbReference type="ARBA" id="ARBA00048488"/>
    </source>
</evidence>
<dbReference type="eggNOG" id="COG0229">
    <property type="taxonomic scope" value="Bacteria"/>
</dbReference>
<comment type="catalytic activity">
    <reaction evidence="5 6">
        <text>L-methionyl-[protein] + [thioredoxin]-disulfide + H2O = L-methionyl-(R)-S-oxide-[protein] + [thioredoxin]-dithiol</text>
        <dbReference type="Rhea" id="RHEA:24164"/>
        <dbReference type="Rhea" id="RHEA-COMP:10698"/>
        <dbReference type="Rhea" id="RHEA-COMP:10700"/>
        <dbReference type="Rhea" id="RHEA-COMP:12313"/>
        <dbReference type="Rhea" id="RHEA-COMP:12314"/>
        <dbReference type="ChEBI" id="CHEBI:15377"/>
        <dbReference type="ChEBI" id="CHEBI:16044"/>
        <dbReference type="ChEBI" id="CHEBI:29950"/>
        <dbReference type="ChEBI" id="CHEBI:45764"/>
        <dbReference type="ChEBI" id="CHEBI:50058"/>
        <dbReference type="EC" id="1.8.4.12"/>
    </reaction>
</comment>
<dbReference type="GO" id="GO:0030091">
    <property type="term" value="P:protein repair"/>
    <property type="evidence" value="ECO:0007669"/>
    <property type="project" value="InterPro"/>
</dbReference>
<protein>
    <recommendedName>
        <fullName evidence="6">Peptide methionine sulfoxide reductase MsrB</fullName>
        <ecNumber evidence="6">1.8.4.12</ecNumber>
    </recommendedName>
    <alternativeName>
        <fullName evidence="6">Peptide-methionine (R)-S-oxide reductase</fullName>
    </alternativeName>
</protein>
<dbReference type="Proteomes" id="UP000000557">
    <property type="component" value="Chromosome"/>
</dbReference>
<sequence>MPTKVFKSEAEWKKILTPEQFLITRKKGTERAFTGKYHDTKQAGIYQCVCCETPLFSSAQKYDSGTGWPSFWGPVNPKNIATKADFSLFMRRTEVLCAVCDAHQGHLFNDGPPPTGLRYCINSAALKFVKLPLVSRLGRGFIEYLTSQA</sequence>
<dbReference type="PATRIC" id="fig|251221.4.peg.4050"/>
<dbReference type="GO" id="GO:0006979">
    <property type="term" value="P:response to oxidative stress"/>
    <property type="evidence" value="ECO:0007669"/>
    <property type="project" value="InterPro"/>
</dbReference>
<dbReference type="OrthoDB" id="4174719at2"/>
<dbReference type="PROSITE" id="PS51790">
    <property type="entry name" value="MSRB"/>
    <property type="match status" value="1"/>
</dbReference>
<feature type="binding site" evidence="6">
    <location>
        <position position="97"/>
    </location>
    <ligand>
        <name>Zn(2+)</name>
        <dbReference type="ChEBI" id="CHEBI:29105"/>
    </ligand>
</feature>
<dbReference type="PhylomeDB" id="Q7NE61"/>
<dbReference type="HOGENOM" id="CLU_031040_8_5_3"/>
<dbReference type="GO" id="GO:0005737">
    <property type="term" value="C:cytoplasm"/>
    <property type="evidence" value="ECO:0000318"/>
    <property type="project" value="GO_Central"/>
</dbReference>
<feature type="binding site" evidence="6">
    <location>
        <position position="48"/>
    </location>
    <ligand>
        <name>Zn(2+)</name>
        <dbReference type="ChEBI" id="CHEBI:29105"/>
    </ligand>
</feature>
<keyword evidence="9" id="KW-1185">Reference proteome</keyword>
<dbReference type="RefSeq" id="WP_011144007.1">
    <property type="nucleotide sequence ID" value="NC_005125.1"/>
</dbReference>
<dbReference type="FunCoup" id="Q7NE61">
    <property type="interactions" value="109"/>
</dbReference>
<feature type="active site" description="Nucleophile" evidence="6">
    <location>
        <position position="120"/>
    </location>
</feature>
<organism evidence="8 9">
    <name type="scientific">Gloeobacter violaceus (strain ATCC 29082 / PCC 7421)</name>
    <dbReference type="NCBI Taxonomy" id="251221"/>
    <lineage>
        <taxon>Bacteria</taxon>
        <taxon>Bacillati</taxon>
        <taxon>Cyanobacteriota</taxon>
        <taxon>Cyanophyceae</taxon>
        <taxon>Gloeobacterales</taxon>
        <taxon>Gloeobacteraceae</taxon>
        <taxon>Gloeobacter</taxon>
    </lineage>
</organism>
<evidence type="ECO:0000256" key="3">
    <source>
        <dbReference type="ARBA" id="ARBA00022833"/>
    </source>
</evidence>
<feature type="binding site" evidence="6">
    <location>
        <position position="51"/>
    </location>
    <ligand>
        <name>Zn(2+)</name>
        <dbReference type="ChEBI" id="CHEBI:29105"/>
    </ligand>
</feature>
<keyword evidence="3 6" id="KW-0862">Zinc</keyword>
<dbReference type="Pfam" id="PF01641">
    <property type="entry name" value="SelR"/>
    <property type="match status" value="1"/>
</dbReference>
<comment type="similarity">
    <text evidence="1 6">Belongs to the MsrB Met sulfoxide reductase family.</text>
</comment>
<dbReference type="EnsemblBacteria" id="BAC91960">
    <property type="protein sequence ID" value="BAC91960"/>
    <property type="gene ID" value="BAC91960"/>
</dbReference>
<evidence type="ECO:0000256" key="4">
    <source>
        <dbReference type="ARBA" id="ARBA00023002"/>
    </source>
</evidence>
<dbReference type="KEGG" id="gvi:gll4019"/>
<reference evidence="8 9" key="2">
    <citation type="journal article" date="2003" name="DNA Res.">
        <title>Complete genome structure of Gloeobacter violaceus PCC 7421, a cyanobacterium that lacks thylakoids (supplement).</title>
        <authorList>
            <person name="Nakamura Y."/>
            <person name="Kaneko T."/>
            <person name="Sato S."/>
            <person name="Mimuro M."/>
            <person name="Miyashita H."/>
            <person name="Tsuchiya T."/>
            <person name="Sasamoto S."/>
            <person name="Watanabe A."/>
            <person name="Kawashima K."/>
            <person name="Kishida Y."/>
            <person name="Kiyokawa C."/>
            <person name="Kohara M."/>
            <person name="Matsumoto M."/>
            <person name="Matsuno A."/>
            <person name="Nakazaki N."/>
            <person name="Shimpo S."/>
            <person name="Takeuchi C."/>
            <person name="Yamada M."/>
            <person name="Tabata S."/>
        </authorList>
    </citation>
    <scope>NUCLEOTIDE SEQUENCE [LARGE SCALE GENOMIC DNA]</scope>
    <source>
        <strain evidence="9">ATCC 29082 / PCC 7421</strain>
    </source>
</reference>
<dbReference type="NCBIfam" id="TIGR00357">
    <property type="entry name" value="peptide-methionine (R)-S-oxide reductase MsrB"/>
    <property type="match status" value="1"/>
</dbReference>
<dbReference type="InterPro" id="IPR011057">
    <property type="entry name" value="Mss4-like_sf"/>
</dbReference>
<keyword evidence="4 6" id="KW-0560">Oxidoreductase</keyword>
<dbReference type="FunFam" id="2.170.150.20:FF:000001">
    <property type="entry name" value="Peptide methionine sulfoxide reductase MsrB"/>
    <property type="match status" value="1"/>
</dbReference>
<dbReference type="Gene3D" id="2.170.150.20">
    <property type="entry name" value="Peptide methionine sulfoxide reductase"/>
    <property type="match status" value="1"/>
</dbReference>
<accession>Q7NE61</accession>
<dbReference type="GO" id="GO:0033743">
    <property type="term" value="F:peptide-methionine (R)-S-oxide reductase activity"/>
    <property type="evidence" value="ECO:0000318"/>
    <property type="project" value="GO_Central"/>
</dbReference>
<dbReference type="PANTHER" id="PTHR10173">
    <property type="entry name" value="METHIONINE SULFOXIDE REDUCTASE"/>
    <property type="match status" value="1"/>
</dbReference>
<gene>
    <name evidence="6" type="primary">msrB</name>
    <name evidence="8" type="ordered locus">gll4019</name>
</gene>
<comment type="cofactor">
    <cofactor evidence="6">
        <name>Zn(2+)</name>
        <dbReference type="ChEBI" id="CHEBI:29105"/>
    </cofactor>
    <text evidence="6">Binds 1 zinc ion per subunit. The zinc ion is important for the structural integrity of the protein.</text>
</comment>
<feature type="domain" description="MsrB" evidence="7">
    <location>
        <begin position="9"/>
        <end position="131"/>
    </location>
</feature>
<dbReference type="InParanoid" id="Q7NE61"/>
<dbReference type="InterPro" id="IPR028427">
    <property type="entry name" value="Met_Sox_Rdtase_MsrB"/>
</dbReference>
<dbReference type="PANTHER" id="PTHR10173:SF52">
    <property type="entry name" value="METHIONINE-R-SULFOXIDE REDUCTASE B1"/>
    <property type="match status" value="1"/>
</dbReference>
<feature type="binding site" evidence="6">
    <location>
        <position position="100"/>
    </location>
    <ligand>
        <name>Zn(2+)</name>
        <dbReference type="ChEBI" id="CHEBI:29105"/>
    </ligand>
</feature>